<organism evidence="2 3">
    <name type="scientific">Chloropicon primus</name>
    <dbReference type="NCBI Taxonomy" id="1764295"/>
    <lineage>
        <taxon>Eukaryota</taxon>
        <taxon>Viridiplantae</taxon>
        <taxon>Chlorophyta</taxon>
        <taxon>Chloropicophyceae</taxon>
        <taxon>Chloropicales</taxon>
        <taxon>Chloropicaceae</taxon>
        <taxon>Chloropicon</taxon>
    </lineage>
</organism>
<evidence type="ECO:0008006" key="4">
    <source>
        <dbReference type="Google" id="ProtNLM"/>
    </source>
</evidence>
<keyword evidence="1" id="KW-0732">Signal</keyword>
<sequence>MGERIRAAVGGIFVLLPLFVLLLLGSSSCVAAQHQQHRWCEGEYAPPSKAVRFRRKGLITEESGIAASRLNPGIVWLHNDNFSPKHIFAVQAKAQAGRSRSDGAVVQVLDLEGLPKINHHTDFEDISVAHCPFQDDETDGGDGGSREWCIWIADTGSNFGPKAKEILMYVIKEPKFEVDALGNLYSSGGSPSGVRAEDTTILKLKYDPGSYWKQVPNVEAMVTHRNGSKFWLIEKTFSKAGNGPSGVWESPDLGTRRRFRSTNAHGGLVETCTRTRPAALGGGGEEWRCDFDAVRGGSKLGDFMNATEKVDVHHVFLSKVNEVENPYPDCTRFGKEAKEHFSVFDYPDSLPVCTQLPEKQPDHSCRKQRDWGKCGESWMIEKNYCELTCRRCRPPPERDLAVRSVEEPKQVGTPWEILERNCNETKRGHRNIRNIAAADLHDSGKKLLLATYGGIFEYTLTSAFDFTTLAFARQVSTTNRDGSEDESDEYWKGQEGVAYDYTGIPSHQEGKAIWSVSEHHEGLYYLPCAEDKDSLAGASPSQE</sequence>
<accession>A0A5B8MYA1</accession>
<dbReference type="EMBL" id="CP031046">
    <property type="protein sequence ID" value="QDZ24510.1"/>
    <property type="molecule type" value="Genomic_DNA"/>
</dbReference>
<proteinExistence type="predicted"/>
<reference evidence="2 3" key="1">
    <citation type="submission" date="2018-07" db="EMBL/GenBank/DDBJ databases">
        <title>The complete nuclear genome of the prasinophyte Chloropicon primus (CCMP1205).</title>
        <authorList>
            <person name="Pombert J.-F."/>
            <person name="Otis C."/>
            <person name="Turmel M."/>
            <person name="Lemieux C."/>
        </authorList>
    </citation>
    <scope>NUCLEOTIDE SEQUENCE [LARGE SCALE GENOMIC DNA]</scope>
    <source>
        <strain evidence="2 3">CCMP1205</strain>
    </source>
</reference>
<evidence type="ECO:0000256" key="1">
    <source>
        <dbReference type="SAM" id="SignalP"/>
    </source>
</evidence>
<protein>
    <recommendedName>
        <fullName evidence="4">ShKT domain-containing protein</fullName>
    </recommendedName>
</protein>
<name>A0A5B8MYA1_9CHLO</name>
<evidence type="ECO:0000313" key="2">
    <source>
        <dbReference type="EMBL" id="QDZ24510.1"/>
    </source>
</evidence>
<evidence type="ECO:0000313" key="3">
    <source>
        <dbReference type="Proteomes" id="UP000316726"/>
    </source>
</evidence>
<dbReference type="PROSITE" id="PS51257">
    <property type="entry name" value="PROKAR_LIPOPROTEIN"/>
    <property type="match status" value="1"/>
</dbReference>
<dbReference type="AlphaFoldDB" id="A0A5B8MYA1"/>
<dbReference type="Proteomes" id="UP000316726">
    <property type="component" value="Chromosome 13"/>
</dbReference>
<gene>
    <name evidence="2" type="ORF">A3770_13p70280</name>
</gene>
<feature type="chain" id="PRO_5023046642" description="ShKT domain-containing protein" evidence="1">
    <location>
        <begin position="33"/>
        <end position="543"/>
    </location>
</feature>
<keyword evidence="3" id="KW-1185">Reference proteome</keyword>
<feature type="signal peptide" evidence="1">
    <location>
        <begin position="1"/>
        <end position="32"/>
    </location>
</feature>
<dbReference type="OrthoDB" id="6139572at2759"/>